<gene>
    <name evidence="1" type="ORF">M9H77_07340</name>
</gene>
<sequence>MENNIGSVPINVSCHWVINLDEIPSLSRRVEIKTTHWRYGGYDPFVLAHQAEQDLFLPYPSFKRPRNDWVSMVKSRLRLIDNVDIHDGSAIDVTIEDVGPFVHESRSSEELDIASEMYFEEKIPMKTLMKRPTRILMLHPIMILMRISTYRTLYDYISLPSPPPPPPSQTKVPASFDALGSSSAPTTQPSSSTAPFTASAAWKPPLDYIHLRELPPISQLSYRNGLPALNTVDLRSCQISKSFR</sequence>
<organism evidence="1 2">
    <name type="scientific">Catharanthus roseus</name>
    <name type="common">Madagascar periwinkle</name>
    <name type="synonym">Vinca rosea</name>
    <dbReference type="NCBI Taxonomy" id="4058"/>
    <lineage>
        <taxon>Eukaryota</taxon>
        <taxon>Viridiplantae</taxon>
        <taxon>Streptophyta</taxon>
        <taxon>Embryophyta</taxon>
        <taxon>Tracheophyta</taxon>
        <taxon>Spermatophyta</taxon>
        <taxon>Magnoliopsida</taxon>
        <taxon>eudicotyledons</taxon>
        <taxon>Gunneridae</taxon>
        <taxon>Pentapetalae</taxon>
        <taxon>asterids</taxon>
        <taxon>lamiids</taxon>
        <taxon>Gentianales</taxon>
        <taxon>Apocynaceae</taxon>
        <taxon>Rauvolfioideae</taxon>
        <taxon>Vinceae</taxon>
        <taxon>Catharanthinae</taxon>
        <taxon>Catharanthus</taxon>
    </lineage>
</organism>
<evidence type="ECO:0000313" key="1">
    <source>
        <dbReference type="EMBL" id="KAI5676390.1"/>
    </source>
</evidence>
<evidence type="ECO:0000313" key="2">
    <source>
        <dbReference type="Proteomes" id="UP001060085"/>
    </source>
</evidence>
<comment type="caution">
    <text evidence="1">The sequence shown here is derived from an EMBL/GenBank/DDBJ whole genome shotgun (WGS) entry which is preliminary data.</text>
</comment>
<protein>
    <submittedName>
        <fullName evidence="1">Uncharacterized protein</fullName>
    </submittedName>
</protein>
<keyword evidence="2" id="KW-1185">Reference proteome</keyword>
<proteinExistence type="predicted"/>
<dbReference type="Proteomes" id="UP001060085">
    <property type="component" value="Linkage Group LG02"/>
</dbReference>
<dbReference type="EMBL" id="CM044702">
    <property type="protein sequence ID" value="KAI5676390.1"/>
    <property type="molecule type" value="Genomic_DNA"/>
</dbReference>
<accession>A0ACC0BUP8</accession>
<name>A0ACC0BUP8_CATRO</name>
<reference evidence="2" key="1">
    <citation type="journal article" date="2023" name="Nat. Plants">
        <title>Single-cell RNA sequencing provides a high-resolution roadmap for understanding the multicellular compartmentation of specialized metabolism.</title>
        <authorList>
            <person name="Sun S."/>
            <person name="Shen X."/>
            <person name="Li Y."/>
            <person name="Li Y."/>
            <person name="Wang S."/>
            <person name="Li R."/>
            <person name="Zhang H."/>
            <person name="Shen G."/>
            <person name="Guo B."/>
            <person name="Wei J."/>
            <person name="Xu J."/>
            <person name="St-Pierre B."/>
            <person name="Chen S."/>
            <person name="Sun C."/>
        </authorList>
    </citation>
    <scope>NUCLEOTIDE SEQUENCE [LARGE SCALE GENOMIC DNA]</scope>
</reference>